<evidence type="ECO:0000256" key="3">
    <source>
        <dbReference type="ARBA" id="ARBA00022516"/>
    </source>
</evidence>
<dbReference type="InterPro" id="IPR000089">
    <property type="entry name" value="Biotin_lipoyl"/>
</dbReference>
<keyword evidence="3 8" id="KW-0444">Lipid biosynthesis</keyword>
<dbReference type="InterPro" id="IPR050709">
    <property type="entry name" value="Biotin_Carboxyl_Carrier/Decarb"/>
</dbReference>
<dbReference type="FunFam" id="2.40.50.100:FF:000003">
    <property type="entry name" value="Acetyl-CoA carboxylase biotin carboxyl carrier protein"/>
    <property type="match status" value="1"/>
</dbReference>
<comment type="function">
    <text evidence="8">This protein is a component of the acetyl coenzyme A carboxylase complex; first, biotin carboxylase catalyzes the carboxylation of the carrier protein and then the transcarboxylase transfers the carboxyl group to form malonyl-CoA.</text>
</comment>
<dbReference type="Gene3D" id="2.40.50.100">
    <property type="match status" value="1"/>
</dbReference>
<sequence length="163" mass="17845">MEFSLEQLRELVTILNKTDITELTLESGDLRLSIRKSETKAVTTTIQPAPTSMSTVVPSVAIENTPTNAVTHTTTIADSLPSKKLIEITSPMVGTFYRSPGPDESPFVEIGDTVKKGTTVCIIEAMKLMNEIESEFTGKIVEILVDNTQPVEYGQVLMRVEAN</sequence>
<dbReference type="NCBIfam" id="NF005457">
    <property type="entry name" value="PRK07051.1"/>
    <property type="match status" value="1"/>
</dbReference>
<evidence type="ECO:0000256" key="6">
    <source>
        <dbReference type="ARBA" id="ARBA00023160"/>
    </source>
</evidence>
<dbReference type="SUPFAM" id="SSF51230">
    <property type="entry name" value="Single hybrid motif"/>
    <property type="match status" value="1"/>
</dbReference>
<evidence type="ECO:0000256" key="8">
    <source>
        <dbReference type="RuleBase" id="RU364072"/>
    </source>
</evidence>
<feature type="domain" description="Lipoyl-binding" evidence="9">
    <location>
        <begin position="85"/>
        <end position="161"/>
    </location>
</feature>
<dbReference type="InterPro" id="IPR001882">
    <property type="entry name" value="Biotin_BS"/>
</dbReference>
<comment type="pathway">
    <text evidence="1 8">Lipid metabolism; fatty acid biosynthesis.</text>
</comment>
<dbReference type="PRINTS" id="PR01071">
    <property type="entry name" value="ACOABIOTINCC"/>
</dbReference>
<dbReference type="InterPro" id="IPR011053">
    <property type="entry name" value="Single_hybrid_motif"/>
</dbReference>
<evidence type="ECO:0000313" key="10">
    <source>
        <dbReference type="EMBL" id="PZO44524.1"/>
    </source>
</evidence>
<dbReference type="InterPro" id="IPR001249">
    <property type="entry name" value="AcCoA_biotinCC"/>
</dbReference>
<evidence type="ECO:0000256" key="4">
    <source>
        <dbReference type="ARBA" id="ARBA00022832"/>
    </source>
</evidence>
<dbReference type="PANTHER" id="PTHR45266:SF3">
    <property type="entry name" value="OXALOACETATE DECARBOXYLASE ALPHA CHAIN"/>
    <property type="match status" value="1"/>
</dbReference>
<evidence type="ECO:0000256" key="2">
    <source>
        <dbReference type="ARBA" id="ARBA00017562"/>
    </source>
</evidence>
<accession>A0A2W4WH77</accession>
<dbReference type="AlphaFoldDB" id="A0A2W4WH77"/>
<keyword evidence="4 8" id="KW-0276">Fatty acid metabolism</keyword>
<dbReference type="UniPathway" id="UPA00094"/>
<dbReference type="PROSITE" id="PS00188">
    <property type="entry name" value="BIOTIN"/>
    <property type="match status" value="1"/>
</dbReference>
<proteinExistence type="predicted"/>
<name>A0A2W4WH77_9CYAN</name>
<evidence type="ECO:0000256" key="7">
    <source>
        <dbReference type="ARBA" id="ARBA00023267"/>
    </source>
</evidence>
<dbReference type="EMBL" id="QBML01000002">
    <property type="protein sequence ID" value="PZO44524.1"/>
    <property type="molecule type" value="Genomic_DNA"/>
</dbReference>
<reference evidence="10 11" key="2">
    <citation type="submission" date="2018-06" db="EMBL/GenBank/DDBJ databases">
        <title>Metagenomic assembly of (sub)arctic Cyanobacteria and their associated microbiome from non-axenic cultures.</title>
        <authorList>
            <person name="Baurain D."/>
        </authorList>
    </citation>
    <scope>NUCLEOTIDE SEQUENCE [LARGE SCALE GENOMIC DNA]</scope>
    <source>
        <strain evidence="10">ULC066bin1</strain>
    </source>
</reference>
<comment type="caution">
    <text evidence="10">The sequence shown here is derived from an EMBL/GenBank/DDBJ whole genome shotgun (WGS) entry which is preliminary data.</text>
</comment>
<dbReference type="Proteomes" id="UP000249467">
    <property type="component" value="Unassembled WGS sequence"/>
</dbReference>
<dbReference type="Pfam" id="PF00364">
    <property type="entry name" value="Biotin_lipoyl"/>
    <property type="match status" value="1"/>
</dbReference>
<evidence type="ECO:0000256" key="5">
    <source>
        <dbReference type="ARBA" id="ARBA00023098"/>
    </source>
</evidence>
<keyword evidence="6 8" id="KW-0275">Fatty acid biosynthesis</keyword>
<dbReference type="PANTHER" id="PTHR45266">
    <property type="entry name" value="OXALOACETATE DECARBOXYLASE ALPHA CHAIN"/>
    <property type="match status" value="1"/>
</dbReference>
<dbReference type="NCBIfam" id="TIGR00531">
    <property type="entry name" value="BCCP"/>
    <property type="match status" value="1"/>
</dbReference>
<evidence type="ECO:0000259" key="9">
    <source>
        <dbReference type="PROSITE" id="PS50968"/>
    </source>
</evidence>
<keyword evidence="7 8" id="KW-0092">Biotin</keyword>
<evidence type="ECO:0000313" key="11">
    <source>
        <dbReference type="Proteomes" id="UP000249467"/>
    </source>
</evidence>
<dbReference type="PROSITE" id="PS50968">
    <property type="entry name" value="BIOTINYL_LIPOYL"/>
    <property type="match status" value="1"/>
</dbReference>
<dbReference type="GO" id="GO:0003989">
    <property type="term" value="F:acetyl-CoA carboxylase activity"/>
    <property type="evidence" value="ECO:0007669"/>
    <property type="project" value="InterPro"/>
</dbReference>
<dbReference type="GO" id="GO:0006633">
    <property type="term" value="P:fatty acid biosynthetic process"/>
    <property type="evidence" value="ECO:0007669"/>
    <property type="project" value="UniProtKB-UniPathway"/>
</dbReference>
<gene>
    <name evidence="10" type="ORF">DCF19_01895</name>
</gene>
<reference evidence="10 11" key="1">
    <citation type="submission" date="2018-04" db="EMBL/GenBank/DDBJ databases">
        <authorList>
            <person name="Go L.Y."/>
            <person name="Mitchell J.A."/>
        </authorList>
    </citation>
    <scope>NUCLEOTIDE SEQUENCE [LARGE SCALE GENOMIC DNA]</scope>
    <source>
        <strain evidence="10">ULC066bin1</strain>
    </source>
</reference>
<dbReference type="CDD" id="cd06850">
    <property type="entry name" value="biotinyl_domain"/>
    <property type="match status" value="1"/>
</dbReference>
<protein>
    <recommendedName>
        <fullName evidence="2 8">Biotin carboxyl carrier protein of acetyl-CoA carboxylase</fullName>
    </recommendedName>
</protein>
<organism evidence="10 11">
    <name type="scientific">Pseudanabaena frigida</name>
    <dbReference type="NCBI Taxonomy" id="945775"/>
    <lineage>
        <taxon>Bacteria</taxon>
        <taxon>Bacillati</taxon>
        <taxon>Cyanobacteriota</taxon>
        <taxon>Cyanophyceae</taxon>
        <taxon>Pseudanabaenales</taxon>
        <taxon>Pseudanabaenaceae</taxon>
        <taxon>Pseudanabaena</taxon>
    </lineage>
</organism>
<dbReference type="GO" id="GO:0009317">
    <property type="term" value="C:acetyl-CoA carboxylase complex"/>
    <property type="evidence" value="ECO:0007669"/>
    <property type="project" value="InterPro"/>
</dbReference>
<keyword evidence="5 8" id="KW-0443">Lipid metabolism</keyword>
<evidence type="ECO:0000256" key="1">
    <source>
        <dbReference type="ARBA" id="ARBA00005194"/>
    </source>
</evidence>